<keyword evidence="3" id="KW-1185">Reference proteome</keyword>
<feature type="compositionally biased region" description="Basic and acidic residues" evidence="1">
    <location>
        <begin position="557"/>
        <end position="568"/>
    </location>
</feature>
<organism evidence="2 3">
    <name type="scientific">Trichogramma brassicae</name>
    <dbReference type="NCBI Taxonomy" id="86971"/>
    <lineage>
        <taxon>Eukaryota</taxon>
        <taxon>Metazoa</taxon>
        <taxon>Ecdysozoa</taxon>
        <taxon>Arthropoda</taxon>
        <taxon>Hexapoda</taxon>
        <taxon>Insecta</taxon>
        <taxon>Pterygota</taxon>
        <taxon>Neoptera</taxon>
        <taxon>Endopterygota</taxon>
        <taxon>Hymenoptera</taxon>
        <taxon>Apocrita</taxon>
        <taxon>Proctotrupomorpha</taxon>
        <taxon>Chalcidoidea</taxon>
        <taxon>Trichogrammatidae</taxon>
        <taxon>Trichogramma</taxon>
    </lineage>
</organism>
<evidence type="ECO:0000313" key="3">
    <source>
        <dbReference type="Proteomes" id="UP000479190"/>
    </source>
</evidence>
<feature type="region of interest" description="Disordered" evidence="1">
    <location>
        <begin position="532"/>
        <end position="568"/>
    </location>
</feature>
<evidence type="ECO:0000313" key="2">
    <source>
        <dbReference type="EMBL" id="CAB0038010.1"/>
    </source>
</evidence>
<reference evidence="2 3" key="1">
    <citation type="submission" date="2020-02" db="EMBL/GenBank/DDBJ databases">
        <authorList>
            <person name="Ferguson B K."/>
        </authorList>
    </citation>
    <scope>NUCLEOTIDE SEQUENCE [LARGE SCALE GENOMIC DNA]</scope>
</reference>
<sequence>MIDVKYVCTGVRARIRLKFRCLRIVRMPPRRRRMPSRDPREFERFLRCTFGFRYRSGFIRRAPKLTLESLKKTTVGGGDVTPLMIPSPQRRYEMVRLEISCDEAADPRRASAAAVYSGSRRSSVCRLRNAKCSGRVSARVCVSCAWFCTRADSERSSGESSSTRSARIRKARLRPASRCQRVARRTALCLCYLTLFNLTTKKYSSRAHTLFEPVRSYRSMHDKLCAYMHDIMIKITIKLTIENIYSLAQSSYNGSSSTIDNNGISRKRKQQLARTECTNNSRLQGAYARAQDGTYNYKTITDQEFTLTIYFGCNISTIFVIQNSENSLERAMVGCRVSEREKRSRRAAALGQMESQTLDKERAHTKKGILLNYVLTISSYVLYPAILESMMRRAQQPGSKHGRRPLVAELYGRAAARRVEDRAQRGRPRLGQTKCIAAPAPETSSAGAVRCKDFAKVYYPRRRGGYVQACCNLLLGPTMNRFFFFAHPPVLSSRSRVSAPPPALVCVRRLRAWMDHVVPQWDAHRCPPGCRPHHPAATRPARGSGWPGAPHMCGGANREDEKHARADI</sequence>
<dbReference type="Proteomes" id="UP000479190">
    <property type="component" value="Unassembled WGS sequence"/>
</dbReference>
<dbReference type="AlphaFoldDB" id="A0A6H5IJX7"/>
<gene>
    <name evidence="2" type="ORF">TBRA_LOCUS9805</name>
</gene>
<name>A0A6H5IJX7_9HYME</name>
<protein>
    <submittedName>
        <fullName evidence="2">Uncharacterized protein</fullName>
    </submittedName>
</protein>
<accession>A0A6H5IJX7</accession>
<evidence type="ECO:0000256" key="1">
    <source>
        <dbReference type="SAM" id="MobiDB-lite"/>
    </source>
</evidence>
<dbReference type="EMBL" id="CADCXV010000884">
    <property type="protein sequence ID" value="CAB0038010.1"/>
    <property type="molecule type" value="Genomic_DNA"/>
</dbReference>
<proteinExistence type="predicted"/>